<gene>
    <name evidence="5" type="ORF">BN1012_Phect1885</name>
</gene>
<feature type="domain" description="Inosine/uridine-preferring nucleoside hydrolase" evidence="4">
    <location>
        <begin position="31"/>
        <end position="298"/>
    </location>
</feature>
<dbReference type="HOGENOM" id="CLU_808193_0_0_5"/>
<feature type="signal peptide" evidence="3">
    <location>
        <begin position="1"/>
        <end position="26"/>
    </location>
</feature>
<dbReference type="KEGG" id="pect:BN1012_Phect1885"/>
<keyword evidence="1 5" id="KW-0378">Hydrolase</keyword>
<name>X5M9C1_9HYPH</name>
<evidence type="ECO:0000313" key="5">
    <source>
        <dbReference type="EMBL" id="CDO60098.1"/>
    </source>
</evidence>
<dbReference type="EMBL" id="HG966617">
    <property type="protein sequence ID" value="CDO60098.1"/>
    <property type="molecule type" value="Genomic_DNA"/>
</dbReference>
<keyword evidence="6" id="KW-1185">Reference proteome</keyword>
<dbReference type="STRING" id="1458461.BN1012_Phect1885"/>
<reference evidence="5 6" key="1">
    <citation type="journal article" date="2014" name="Front. Genet.">
        <title>Genome and metabolic network of "Candidatus Phaeomarinobacter ectocarpi" Ec32, a new candidate genus of Alphaproteobacteria frequently associated with brown algae.</title>
        <authorList>
            <person name="Dittami S.M."/>
            <person name="Barbeyron T."/>
            <person name="Boyen C."/>
            <person name="Cambefort J."/>
            <person name="Collet G."/>
            <person name="Delage L."/>
            <person name="Gobet A."/>
            <person name="Groisillier A."/>
            <person name="Leblanc C."/>
            <person name="Michel G."/>
            <person name="Scornet D."/>
            <person name="Siegel A."/>
            <person name="Tapia J.E."/>
            <person name="Tonon T."/>
        </authorList>
    </citation>
    <scope>NUCLEOTIDE SEQUENCE [LARGE SCALE GENOMIC DNA]</scope>
    <source>
        <strain evidence="5 6">Ec32</strain>
    </source>
</reference>
<dbReference type="InterPro" id="IPR001910">
    <property type="entry name" value="Inosine/uridine_hydrolase_dom"/>
</dbReference>
<evidence type="ECO:0000256" key="3">
    <source>
        <dbReference type="SAM" id="SignalP"/>
    </source>
</evidence>
<dbReference type="InterPro" id="IPR036452">
    <property type="entry name" value="Ribo_hydro-like"/>
</dbReference>
<dbReference type="EC" id="3.2.2.1" evidence="5"/>
<keyword evidence="2 5" id="KW-0326">Glycosidase</keyword>
<dbReference type="Proteomes" id="UP000032160">
    <property type="component" value="Chromosome I"/>
</dbReference>
<proteinExistence type="predicted"/>
<dbReference type="GO" id="GO:0008477">
    <property type="term" value="F:purine nucleosidase activity"/>
    <property type="evidence" value="ECO:0007669"/>
    <property type="project" value="UniProtKB-EC"/>
</dbReference>
<keyword evidence="3" id="KW-0732">Signal</keyword>
<evidence type="ECO:0000256" key="1">
    <source>
        <dbReference type="ARBA" id="ARBA00022801"/>
    </source>
</evidence>
<dbReference type="PANTHER" id="PTHR12304">
    <property type="entry name" value="INOSINE-URIDINE PREFERRING NUCLEOSIDE HYDROLASE"/>
    <property type="match status" value="1"/>
</dbReference>
<dbReference type="Pfam" id="PF01156">
    <property type="entry name" value="IU_nuc_hydro"/>
    <property type="match status" value="1"/>
</dbReference>
<dbReference type="GO" id="GO:0005829">
    <property type="term" value="C:cytosol"/>
    <property type="evidence" value="ECO:0007669"/>
    <property type="project" value="TreeGrafter"/>
</dbReference>
<organism evidence="5 6">
    <name type="scientific">Candidatus Phaeomarinibacter ectocarpi</name>
    <dbReference type="NCBI Taxonomy" id="1458461"/>
    <lineage>
        <taxon>Bacteria</taxon>
        <taxon>Pseudomonadati</taxon>
        <taxon>Pseudomonadota</taxon>
        <taxon>Alphaproteobacteria</taxon>
        <taxon>Hyphomicrobiales</taxon>
        <taxon>Parvibaculaceae</taxon>
        <taxon>Candidatus Phaeomarinibacter</taxon>
    </lineage>
</organism>
<sequence>MIGTGFGLSALLGVLVAGLAFTSASAAPQRVWIDTDAACGAPGRVDPDDCFALAALARNEDIEIVGISTVFGNAGIESTDTITRALAFEIARETGRLLQVHRGAASPFSPPVLRETDATQALARALEEGPLTLVALGPLTNLADLFSARPDLADNVTNAVAVMGKREGHAFHPAEGATGGVLFGHGPLFRDFNLCEDTEAARLLATLDIAVTLLPYELARQVEITSQDLAVLTASTGAVSWVAERSKAWLAFWQEDVGRDGFYPFDLLAAEYLSTPDRFDCALEPARIATDRKSYGALLPQTGLLVGEAQAAATHKVTYCTRYLGGTLSLLEGLAVTPDHSPL</sequence>
<dbReference type="AlphaFoldDB" id="X5M9C1"/>
<protein>
    <submittedName>
        <fullName evidence="5">Inosine-uridine preferring nucleoside hydrolase</fullName>
        <ecNumber evidence="5">3.2.2.1</ecNumber>
    </submittedName>
</protein>
<dbReference type="PANTHER" id="PTHR12304:SF25">
    <property type="entry name" value="INOSINE_URIDINE-PREFERRING NUCLEOSIDE HYDROLASE DOMAIN-CONTAINING PROTEIN"/>
    <property type="match status" value="1"/>
</dbReference>
<feature type="chain" id="PRO_5004958227" evidence="3">
    <location>
        <begin position="27"/>
        <end position="343"/>
    </location>
</feature>
<evidence type="ECO:0000256" key="2">
    <source>
        <dbReference type="ARBA" id="ARBA00023295"/>
    </source>
</evidence>
<dbReference type="InterPro" id="IPR023186">
    <property type="entry name" value="IUNH"/>
</dbReference>
<accession>X5M9C1</accession>
<evidence type="ECO:0000259" key="4">
    <source>
        <dbReference type="Pfam" id="PF01156"/>
    </source>
</evidence>
<dbReference type="GO" id="GO:0006152">
    <property type="term" value="P:purine nucleoside catabolic process"/>
    <property type="evidence" value="ECO:0007669"/>
    <property type="project" value="TreeGrafter"/>
</dbReference>
<dbReference type="SUPFAM" id="SSF53590">
    <property type="entry name" value="Nucleoside hydrolase"/>
    <property type="match status" value="1"/>
</dbReference>
<evidence type="ECO:0000313" key="6">
    <source>
        <dbReference type="Proteomes" id="UP000032160"/>
    </source>
</evidence>
<dbReference type="Gene3D" id="3.90.245.10">
    <property type="entry name" value="Ribonucleoside hydrolase-like"/>
    <property type="match status" value="1"/>
</dbReference>